<evidence type="ECO:0000313" key="2">
    <source>
        <dbReference type="EMBL" id="MES1923202.1"/>
    </source>
</evidence>
<dbReference type="EMBL" id="JBDODL010005070">
    <property type="protein sequence ID" value="MES1923202.1"/>
    <property type="molecule type" value="Genomic_DNA"/>
</dbReference>
<gene>
    <name evidence="2" type="ORF">MHBO_004745</name>
</gene>
<comment type="caution">
    <text evidence="2">The sequence shown here is derived from an EMBL/GenBank/DDBJ whole genome shotgun (WGS) entry which is preliminary data.</text>
</comment>
<feature type="transmembrane region" description="Helical" evidence="1">
    <location>
        <begin position="52"/>
        <end position="76"/>
    </location>
</feature>
<evidence type="ECO:0000256" key="1">
    <source>
        <dbReference type="SAM" id="Phobius"/>
    </source>
</evidence>
<dbReference type="Proteomes" id="UP001439008">
    <property type="component" value="Unassembled WGS sequence"/>
</dbReference>
<organism evidence="2 3">
    <name type="scientific">Bonamia ostreae</name>
    <dbReference type="NCBI Taxonomy" id="126728"/>
    <lineage>
        <taxon>Eukaryota</taxon>
        <taxon>Sar</taxon>
        <taxon>Rhizaria</taxon>
        <taxon>Endomyxa</taxon>
        <taxon>Ascetosporea</taxon>
        <taxon>Haplosporida</taxon>
        <taxon>Bonamia</taxon>
    </lineage>
</organism>
<sequence>MFGDKCTFVCDEDYETSDGAQNGEAVCEESINGFFEFKEDIGCYLIEKKSGILAIVLSIFGSVFVVSLAVVLFLYYREKICSYDYNELPIDRPNAIKKYAINKKLNNDSIFSTRESSNGDEVFEII</sequence>
<keyword evidence="1" id="KW-0812">Transmembrane</keyword>
<reference evidence="2 3" key="1">
    <citation type="journal article" date="2024" name="BMC Biol.">
        <title>Comparative genomics of Ascetosporea gives new insight into the evolutionary basis for animal parasitism in Rhizaria.</title>
        <authorList>
            <person name="Hiltunen Thoren M."/>
            <person name="Onut-Brannstrom I."/>
            <person name="Alfjorden A."/>
            <person name="Peckova H."/>
            <person name="Swords F."/>
            <person name="Hooper C."/>
            <person name="Holzer A.S."/>
            <person name="Bass D."/>
            <person name="Burki F."/>
        </authorList>
    </citation>
    <scope>NUCLEOTIDE SEQUENCE [LARGE SCALE GENOMIC DNA]</scope>
    <source>
        <strain evidence="2">20-A016</strain>
    </source>
</reference>
<name>A0ABV2AU75_9EUKA</name>
<proteinExistence type="predicted"/>
<keyword evidence="1" id="KW-1133">Transmembrane helix</keyword>
<accession>A0ABV2AU75</accession>
<keyword evidence="3" id="KW-1185">Reference proteome</keyword>
<protein>
    <submittedName>
        <fullName evidence="2">Uncharacterized protein</fullName>
    </submittedName>
</protein>
<keyword evidence="1" id="KW-0472">Membrane</keyword>
<evidence type="ECO:0000313" key="3">
    <source>
        <dbReference type="Proteomes" id="UP001439008"/>
    </source>
</evidence>